<keyword evidence="1" id="KW-0732">Signal</keyword>
<evidence type="ECO:0000313" key="3">
    <source>
        <dbReference type="Proteomes" id="UP001341840"/>
    </source>
</evidence>
<dbReference type="Proteomes" id="UP001341840">
    <property type="component" value="Unassembled WGS sequence"/>
</dbReference>
<accession>A0ABU6WNV1</accession>
<evidence type="ECO:0000313" key="2">
    <source>
        <dbReference type="EMBL" id="MED6187002.1"/>
    </source>
</evidence>
<protein>
    <submittedName>
        <fullName evidence="2">Uncharacterized protein</fullName>
    </submittedName>
</protein>
<evidence type="ECO:0000256" key="1">
    <source>
        <dbReference type="SAM" id="SignalP"/>
    </source>
</evidence>
<sequence length="86" mass="9255">MAKLTMANLLSLFLLVSVVSVTIIEIAEASSKKIYHDELLYIQNCNCGACVIKCLKGSSVFGFQPEGSGCIGSDSCLCKYVELVNE</sequence>
<keyword evidence="3" id="KW-1185">Reference proteome</keyword>
<organism evidence="2 3">
    <name type="scientific">Stylosanthes scabra</name>
    <dbReference type="NCBI Taxonomy" id="79078"/>
    <lineage>
        <taxon>Eukaryota</taxon>
        <taxon>Viridiplantae</taxon>
        <taxon>Streptophyta</taxon>
        <taxon>Embryophyta</taxon>
        <taxon>Tracheophyta</taxon>
        <taxon>Spermatophyta</taxon>
        <taxon>Magnoliopsida</taxon>
        <taxon>eudicotyledons</taxon>
        <taxon>Gunneridae</taxon>
        <taxon>Pentapetalae</taxon>
        <taxon>rosids</taxon>
        <taxon>fabids</taxon>
        <taxon>Fabales</taxon>
        <taxon>Fabaceae</taxon>
        <taxon>Papilionoideae</taxon>
        <taxon>50 kb inversion clade</taxon>
        <taxon>dalbergioids sensu lato</taxon>
        <taxon>Dalbergieae</taxon>
        <taxon>Pterocarpus clade</taxon>
        <taxon>Stylosanthes</taxon>
    </lineage>
</organism>
<reference evidence="2 3" key="1">
    <citation type="journal article" date="2023" name="Plants (Basel)">
        <title>Bridging the Gap: Combining Genomics and Transcriptomics Approaches to Understand Stylosanthes scabra, an Orphan Legume from the Brazilian Caatinga.</title>
        <authorList>
            <person name="Ferreira-Neto J.R.C."/>
            <person name="da Silva M.D."/>
            <person name="Binneck E."/>
            <person name="de Melo N.F."/>
            <person name="da Silva R.H."/>
            <person name="de Melo A.L.T.M."/>
            <person name="Pandolfi V."/>
            <person name="Bustamante F.O."/>
            <person name="Brasileiro-Vidal A.C."/>
            <person name="Benko-Iseppon A.M."/>
        </authorList>
    </citation>
    <scope>NUCLEOTIDE SEQUENCE [LARGE SCALE GENOMIC DNA]</scope>
    <source>
        <tissue evidence="2">Leaves</tissue>
    </source>
</reference>
<proteinExistence type="predicted"/>
<dbReference type="EMBL" id="JASCZI010182093">
    <property type="protein sequence ID" value="MED6187002.1"/>
    <property type="molecule type" value="Genomic_DNA"/>
</dbReference>
<feature type="signal peptide" evidence="1">
    <location>
        <begin position="1"/>
        <end position="29"/>
    </location>
</feature>
<gene>
    <name evidence="2" type="ORF">PIB30_072219</name>
</gene>
<feature type="chain" id="PRO_5045293519" evidence="1">
    <location>
        <begin position="30"/>
        <end position="86"/>
    </location>
</feature>
<name>A0ABU6WNV1_9FABA</name>
<comment type="caution">
    <text evidence="2">The sequence shown here is derived from an EMBL/GenBank/DDBJ whole genome shotgun (WGS) entry which is preliminary data.</text>
</comment>